<organism evidence="1">
    <name type="scientific">Xenopus laevis</name>
    <name type="common">African clawed frog</name>
    <dbReference type="NCBI Taxonomy" id="8355"/>
    <lineage>
        <taxon>Eukaryota</taxon>
        <taxon>Metazoa</taxon>
        <taxon>Chordata</taxon>
        <taxon>Craniata</taxon>
        <taxon>Vertebrata</taxon>
        <taxon>Euteleostomi</taxon>
        <taxon>Amphibia</taxon>
        <taxon>Batrachia</taxon>
        <taxon>Anura</taxon>
        <taxon>Pipoidea</taxon>
        <taxon>Pipidae</taxon>
        <taxon>Xenopodinae</taxon>
        <taxon>Xenopus</taxon>
        <taxon>Xenopus</taxon>
    </lineage>
</organism>
<dbReference type="EMBL" id="KV467473">
    <property type="protein sequence ID" value="OCT56093.1"/>
    <property type="molecule type" value="Genomic_DNA"/>
</dbReference>
<dbReference type="AlphaFoldDB" id="A0A974BQ25"/>
<sequence>MKLKTKNRYLIHLVHPSTPMATALNLPSSLAAKRIRDVRAERQVTENAFRTNSPLPAHYMVNFYGAIKKPLWHLPEATDCQSGPSLSSAHTCLSLSLLLPLSPESRPLRTILHMTLADTSPVQQAFPMPEAFVQSVPSWRWRAGL</sequence>
<proteinExistence type="predicted"/>
<dbReference type="Proteomes" id="UP000694892">
    <property type="component" value="Unassembled WGS sequence"/>
</dbReference>
<reference evidence="1" key="1">
    <citation type="submission" date="2016-05" db="EMBL/GenBank/DDBJ databases">
        <title>WGS assembly of Xenopus laevis.</title>
        <authorList>
            <person name="Session A."/>
            <person name="Uno Y."/>
            <person name="Kwon T."/>
            <person name="Chapman J."/>
            <person name="Toyoda A."/>
            <person name="Takahashi S."/>
            <person name="Fukui A."/>
            <person name="Hikosaka A."/>
            <person name="Putnam N."/>
            <person name="Stites J."/>
            <person name="Van Heeringen S."/>
            <person name="Quigley I."/>
            <person name="Heinz S."/>
            <person name="Hellsten U."/>
            <person name="Lyons J."/>
            <person name="Suzuki A."/>
            <person name="Kondo M."/>
            <person name="Ogino H."/>
            <person name="Ochi H."/>
            <person name="Bogdanovic O."/>
            <person name="Lister R."/>
            <person name="Georgiou G."/>
            <person name="Paranjpe S."/>
            <person name="Van Kruijsbergen I."/>
            <person name="Mozaffari S."/>
            <person name="Shu S."/>
            <person name="Schmutz J."/>
            <person name="Jenkins J."/>
            <person name="Grimwood J."/>
            <person name="Carlson J."/>
            <person name="Mitros T."/>
            <person name="Simakov O."/>
            <person name="Heald R."/>
            <person name="Miller K."/>
            <person name="Haudenschild C."/>
            <person name="Kuroki Y."/>
            <person name="Tanaka T."/>
            <person name="Michiue T."/>
            <person name="Watanabe M."/>
            <person name="Kinoshita T."/>
            <person name="Ohta Y."/>
            <person name="Mawaribuchi S."/>
            <person name="Suzuki Y."/>
            <person name="Haramoto Y."/>
            <person name="Yamamoto T."/>
            <person name="Takagi C."/>
            <person name="Kitzman J."/>
            <person name="Shendure J."/>
            <person name="Nakayama T."/>
            <person name="Izutsu Y."/>
            <person name="Robert J."/>
            <person name="Dichmann D."/>
            <person name="Flajnik M."/>
            <person name="Houston D."/>
            <person name="Marcotte E."/>
            <person name="Wallingford J."/>
            <person name="Ito Y."/>
            <person name="Asashima M."/>
            <person name="Ueno N."/>
            <person name="Matsuda Y."/>
            <person name="Jan Veenstra G."/>
            <person name="Fujiyama A."/>
            <person name="Harland R."/>
            <person name="Taira M."/>
            <person name="Rokhsar D.S."/>
        </authorList>
    </citation>
    <scope>NUCLEOTIDE SEQUENCE</scope>
    <source>
        <strain evidence="1">J</strain>
        <tissue evidence="1">Blood</tissue>
    </source>
</reference>
<name>A0A974BQ25_XENLA</name>
<accession>A0A974BQ25</accession>
<gene>
    <name evidence="1" type="ORF">XELAEV_18002440mg</name>
</gene>
<evidence type="ECO:0000313" key="1">
    <source>
        <dbReference type="EMBL" id="OCT56093.1"/>
    </source>
</evidence>
<protein>
    <submittedName>
        <fullName evidence="1">Uncharacterized protein</fullName>
    </submittedName>
</protein>